<dbReference type="Proteomes" id="UP000316270">
    <property type="component" value="Chromosome 5"/>
</dbReference>
<name>A0A517L4S7_9PEZI</name>
<gene>
    <name evidence="2" type="ORF">FKW77_000643</name>
</gene>
<keyword evidence="3" id="KW-1185">Reference proteome</keyword>
<dbReference type="AlphaFoldDB" id="A0A517L4S7"/>
<feature type="region of interest" description="Disordered" evidence="1">
    <location>
        <begin position="138"/>
        <end position="164"/>
    </location>
</feature>
<evidence type="ECO:0000313" key="2">
    <source>
        <dbReference type="EMBL" id="QDS70624.1"/>
    </source>
</evidence>
<reference evidence="2 3" key="1">
    <citation type="submission" date="2019-07" db="EMBL/GenBank/DDBJ databases">
        <title>Finished genome of Venturia effusa.</title>
        <authorList>
            <person name="Young C.A."/>
            <person name="Cox M.P."/>
            <person name="Ganley A.R.D."/>
            <person name="David W.J."/>
        </authorList>
    </citation>
    <scope>NUCLEOTIDE SEQUENCE [LARGE SCALE GENOMIC DNA]</scope>
    <source>
        <strain evidence="3">albino</strain>
    </source>
</reference>
<evidence type="ECO:0000313" key="3">
    <source>
        <dbReference type="Proteomes" id="UP000316270"/>
    </source>
</evidence>
<accession>A0A517L4S7</accession>
<protein>
    <submittedName>
        <fullName evidence="2">Uncharacterized protein</fullName>
    </submittedName>
</protein>
<sequence>MGLDYFASQPVLVLPPQHQHNYFAHELNVNMASAHNFATHDRPFVRRSSPPRFPPRPPSLNYLSRSHDGIAGRKRSRADIHEDDEPSPAGPVQPPKPKVEPVYGPGMTLMYPDEPALNIAAESQSGTWMEEKADTVVVEPPSTQRPVLTARKSQRRDLDGESSNSINRTLDPIVLKLGIGWKRVTETQAAAVAGQETYIKNQYPYVQQPKIVLQHEGLGIFVTRSAPIDCSGSIHQWWLFTEDLNTCRLLCNSTEEEVLRRLGNKRQDERGNWIPDILADGQIIHAKDTVASMVQANELIDGMEVDL</sequence>
<proteinExistence type="predicted"/>
<feature type="region of interest" description="Disordered" evidence="1">
    <location>
        <begin position="43"/>
        <end position="103"/>
    </location>
</feature>
<dbReference type="EMBL" id="CP042189">
    <property type="protein sequence ID" value="QDS70624.1"/>
    <property type="molecule type" value="Genomic_DNA"/>
</dbReference>
<dbReference type="OrthoDB" id="5359669at2759"/>
<organism evidence="2 3">
    <name type="scientific">Venturia effusa</name>
    <dbReference type="NCBI Taxonomy" id="50376"/>
    <lineage>
        <taxon>Eukaryota</taxon>
        <taxon>Fungi</taxon>
        <taxon>Dikarya</taxon>
        <taxon>Ascomycota</taxon>
        <taxon>Pezizomycotina</taxon>
        <taxon>Dothideomycetes</taxon>
        <taxon>Pleosporomycetidae</taxon>
        <taxon>Venturiales</taxon>
        <taxon>Venturiaceae</taxon>
        <taxon>Venturia</taxon>
    </lineage>
</organism>
<evidence type="ECO:0000256" key="1">
    <source>
        <dbReference type="SAM" id="MobiDB-lite"/>
    </source>
</evidence>